<comment type="similarity">
    <text evidence="1 5">Belongs to the peptidase S8 family.</text>
</comment>
<protein>
    <submittedName>
        <fullName evidence="9">Peptidase S8</fullName>
    </submittedName>
</protein>
<dbReference type="InterPro" id="IPR051048">
    <property type="entry name" value="Peptidase_S8/S53_subtilisin"/>
</dbReference>
<accession>A0A2W2CEK1</accession>
<feature type="transmembrane region" description="Helical" evidence="7">
    <location>
        <begin position="101"/>
        <end position="119"/>
    </location>
</feature>
<reference evidence="9 10" key="1">
    <citation type="submission" date="2018-01" db="EMBL/GenBank/DDBJ databases">
        <title>Draft genome sequence of Salinispora sp. 13K206.</title>
        <authorList>
            <person name="Sahin N."/>
            <person name="Saygin H."/>
            <person name="Ay H."/>
        </authorList>
    </citation>
    <scope>NUCLEOTIDE SEQUENCE [LARGE SCALE GENOMIC DNA]</scope>
    <source>
        <strain evidence="9 10">13K206</strain>
    </source>
</reference>
<feature type="transmembrane region" description="Helical" evidence="7">
    <location>
        <begin position="249"/>
        <end position="267"/>
    </location>
</feature>
<dbReference type="InterPro" id="IPR023828">
    <property type="entry name" value="Peptidase_S8_Ser-AS"/>
</dbReference>
<keyword evidence="4 5" id="KW-0720">Serine protease</keyword>
<organism evidence="9 10">
    <name type="scientific">Micromonospora deserti</name>
    <dbReference type="NCBI Taxonomy" id="2070366"/>
    <lineage>
        <taxon>Bacteria</taxon>
        <taxon>Bacillati</taxon>
        <taxon>Actinomycetota</taxon>
        <taxon>Actinomycetes</taxon>
        <taxon>Micromonosporales</taxon>
        <taxon>Micromonosporaceae</taxon>
        <taxon>Micromonospora</taxon>
    </lineage>
</organism>
<evidence type="ECO:0000256" key="2">
    <source>
        <dbReference type="ARBA" id="ARBA00022670"/>
    </source>
</evidence>
<dbReference type="PANTHER" id="PTHR43399:SF4">
    <property type="entry name" value="CELL WALL-ASSOCIATED PROTEASE"/>
    <property type="match status" value="1"/>
</dbReference>
<feature type="transmembrane region" description="Helical" evidence="7">
    <location>
        <begin position="344"/>
        <end position="364"/>
    </location>
</feature>
<feature type="transmembrane region" description="Helical" evidence="7">
    <location>
        <begin position="65"/>
        <end position="89"/>
    </location>
</feature>
<feature type="transmembrane region" description="Helical" evidence="7">
    <location>
        <begin position="26"/>
        <end position="45"/>
    </location>
</feature>
<feature type="active site" description="Charge relay system" evidence="5">
    <location>
        <position position="725"/>
    </location>
</feature>
<dbReference type="GO" id="GO:0006508">
    <property type="term" value="P:proteolysis"/>
    <property type="evidence" value="ECO:0007669"/>
    <property type="project" value="UniProtKB-KW"/>
</dbReference>
<dbReference type="Proteomes" id="UP000248749">
    <property type="component" value="Unassembled WGS sequence"/>
</dbReference>
<dbReference type="InterPro" id="IPR000209">
    <property type="entry name" value="Peptidase_S8/S53_dom"/>
</dbReference>
<evidence type="ECO:0000313" key="10">
    <source>
        <dbReference type="Proteomes" id="UP000248749"/>
    </source>
</evidence>
<dbReference type="InterPro" id="IPR015500">
    <property type="entry name" value="Peptidase_S8_subtilisin-rel"/>
</dbReference>
<name>A0A2W2CEK1_9ACTN</name>
<dbReference type="PRINTS" id="PR00723">
    <property type="entry name" value="SUBTILISIN"/>
</dbReference>
<feature type="transmembrane region" description="Helical" evidence="7">
    <location>
        <begin position="189"/>
        <end position="210"/>
    </location>
</feature>
<feature type="transmembrane region" description="Helical" evidence="7">
    <location>
        <begin position="310"/>
        <end position="332"/>
    </location>
</feature>
<dbReference type="RefSeq" id="WP_111135282.1">
    <property type="nucleotide sequence ID" value="NZ_POUB01000117.1"/>
</dbReference>
<keyword evidence="3 5" id="KW-0378">Hydrolase</keyword>
<keyword evidence="10" id="KW-1185">Reference proteome</keyword>
<feature type="transmembrane region" description="Helical" evidence="7">
    <location>
        <begin position="222"/>
        <end position="243"/>
    </location>
</feature>
<keyword evidence="7" id="KW-1133">Transmembrane helix</keyword>
<evidence type="ECO:0000256" key="1">
    <source>
        <dbReference type="ARBA" id="ARBA00011073"/>
    </source>
</evidence>
<proteinExistence type="inferred from homology"/>
<evidence type="ECO:0000256" key="3">
    <source>
        <dbReference type="ARBA" id="ARBA00022801"/>
    </source>
</evidence>
<dbReference type="PANTHER" id="PTHR43399">
    <property type="entry name" value="SUBTILISIN-RELATED"/>
    <property type="match status" value="1"/>
</dbReference>
<dbReference type="EMBL" id="POUB01000117">
    <property type="protein sequence ID" value="PZF96210.1"/>
    <property type="molecule type" value="Genomic_DNA"/>
</dbReference>
<evidence type="ECO:0000256" key="7">
    <source>
        <dbReference type="SAM" id="Phobius"/>
    </source>
</evidence>
<evidence type="ECO:0000256" key="6">
    <source>
        <dbReference type="SAM" id="MobiDB-lite"/>
    </source>
</evidence>
<evidence type="ECO:0000256" key="4">
    <source>
        <dbReference type="ARBA" id="ARBA00022825"/>
    </source>
</evidence>
<keyword evidence="7" id="KW-0472">Membrane</keyword>
<feature type="active site" description="Charge relay system" evidence="5">
    <location>
        <position position="550"/>
    </location>
</feature>
<dbReference type="OrthoDB" id="9813435at2"/>
<evidence type="ECO:0000259" key="8">
    <source>
        <dbReference type="Pfam" id="PF00082"/>
    </source>
</evidence>
<dbReference type="PROSITE" id="PS00138">
    <property type="entry name" value="SUBTILASE_SER"/>
    <property type="match status" value="1"/>
</dbReference>
<comment type="caution">
    <text evidence="9">The sequence shown here is derived from an EMBL/GenBank/DDBJ whole genome shotgun (WGS) entry which is preliminary data.</text>
</comment>
<sequence>MEIGPPLPAGQPVPPQPPAAQPPSPWAVVAAVFAGCWAVGFTAVTQLGGWLADQLLLVSGLDRVVWLWPATVLVTVLLVGAPALPLALLPRSAAVRATGRAWLTAVLVLGALGLLRAIPPVHHEAYLAALAATAALAALVVGRLGRAPRPPAAPARPGAVTLLGVAGGLALLLPWAWLGALGGLLETALAGLAAAALGALAGALLGDAFWSRFTAGTPPRPVRLVLVGGLAAGVALLLLAAAIGQAGAQLPLLLTLPPAGFALAALHAAGAGRAAAAWLVGLGVLGPLAFTDPEEITLVLTNIRDVPFWVAAAAGAGLAVAVLLALAYGVLLARPSARPPSRRVAGVIATALLATLGVVAVGAGQPGLHGERLLVVLREQADLTGLPAGPGKAGRDARAAEVYRRLVDTAERTQSGLRRDLRRLRLTHTPYYLVNAVEVAGGPAVRAWLSGRSEVARVLVSQRVRPLPAPAGPTRGTAPAPAAPLWNIRMIGADRVWSELGVTGAGVTVGSSDSGVDGGHPALAEGFRGGDDSWYDPWDGTPAPTDQGGHGTHTVGSAVGRRGIGVAPGAQWVGCVNLDRNLGNPAYYLDCLQFMLAPFPTGGDPFSDGRPERAPEILTNSWGCPPIEGCDPRVLRPATAALDAAGIMVVAAAGNTGPYCGSIDDPPAPYPDVLTVGAVNRQRQVSDFSSRGPVPGVAKPDLVAPGEDVVSALPGGGYGDLSGTSMATPQVAGVVALMWSANPALVGDLARTRQLLRDTTTPAQPTYRSRTETCGGAANVTGAGLVDAYAAVRAARG</sequence>
<dbReference type="GO" id="GO:0004252">
    <property type="term" value="F:serine-type endopeptidase activity"/>
    <property type="evidence" value="ECO:0007669"/>
    <property type="project" value="UniProtKB-UniRule"/>
</dbReference>
<dbReference type="InterPro" id="IPR036852">
    <property type="entry name" value="Peptidase_S8/S53_dom_sf"/>
</dbReference>
<dbReference type="Pfam" id="PF00082">
    <property type="entry name" value="Peptidase_S8"/>
    <property type="match status" value="1"/>
</dbReference>
<dbReference type="AlphaFoldDB" id="A0A2W2CEK1"/>
<dbReference type="PROSITE" id="PS51892">
    <property type="entry name" value="SUBTILASE"/>
    <property type="match status" value="1"/>
</dbReference>
<feature type="transmembrane region" description="Helical" evidence="7">
    <location>
        <begin position="125"/>
        <end position="145"/>
    </location>
</feature>
<gene>
    <name evidence="9" type="ORF">C1I99_17415</name>
</gene>
<evidence type="ECO:0000256" key="5">
    <source>
        <dbReference type="PROSITE-ProRule" id="PRU01240"/>
    </source>
</evidence>
<dbReference type="SUPFAM" id="SSF52743">
    <property type="entry name" value="Subtilisin-like"/>
    <property type="match status" value="1"/>
</dbReference>
<evidence type="ECO:0000313" key="9">
    <source>
        <dbReference type="EMBL" id="PZF96210.1"/>
    </source>
</evidence>
<keyword evidence="2 5" id="KW-0645">Protease</keyword>
<feature type="domain" description="Peptidase S8/S53" evidence="8">
    <location>
        <begin position="504"/>
        <end position="766"/>
    </location>
</feature>
<feature type="transmembrane region" description="Helical" evidence="7">
    <location>
        <begin position="157"/>
        <end position="177"/>
    </location>
</feature>
<feature type="active site" description="Charge relay system" evidence="5">
    <location>
        <position position="513"/>
    </location>
</feature>
<dbReference type="Gene3D" id="3.40.50.200">
    <property type="entry name" value="Peptidase S8/S53 domain"/>
    <property type="match status" value="1"/>
</dbReference>
<keyword evidence="7" id="KW-0812">Transmembrane</keyword>
<feature type="region of interest" description="Disordered" evidence="6">
    <location>
        <begin position="1"/>
        <end position="20"/>
    </location>
</feature>